<dbReference type="EMBL" id="JAUHJS010000004">
    <property type="protein sequence ID" value="MDN4165529.1"/>
    <property type="molecule type" value="Genomic_DNA"/>
</dbReference>
<reference evidence="1" key="1">
    <citation type="submission" date="2023-06" db="EMBL/GenBank/DDBJ databases">
        <title>Cytophagales bacterium Strain LB-30, isolated from soil.</title>
        <authorList>
            <person name="Liu B."/>
        </authorList>
    </citation>
    <scope>NUCLEOTIDE SEQUENCE</scope>
    <source>
        <strain evidence="1">LB-30</strain>
    </source>
</reference>
<name>A0ABT8F581_9BACT</name>
<sequence>MKKYEYKLLTISAFHLNKRDFQAELEEKFRQWGEEGWELVKMEPVNGGTWIFWGRTSKFLTVFKREKI</sequence>
<accession>A0ABT8F581</accession>
<protein>
    <submittedName>
        <fullName evidence="1">DUF4177 domain-containing protein</fullName>
    </submittedName>
</protein>
<dbReference type="InterPro" id="IPR025234">
    <property type="entry name" value="YjzH-like"/>
</dbReference>
<gene>
    <name evidence="1" type="ORF">QWY31_08455</name>
</gene>
<proteinExistence type="predicted"/>
<dbReference type="Proteomes" id="UP001168552">
    <property type="component" value="Unassembled WGS sequence"/>
</dbReference>
<evidence type="ECO:0000313" key="1">
    <source>
        <dbReference type="EMBL" id="MDN4165529.1"/>
    </source>
</evidence>
<dbReference type="RefSeq" id="WP_320004062.1">
    <property type="nucleotide sequence ID" value="NZ_JAUHJS010000004.1"/>
</dbReference>
<dbReference type="Pfam" id="PF13783">
    <property type="entry name" value="DUF4177"/>
    <property type="match status" value="1"/>
</dbReference>
<comment type="caution">
    <text evidence="1">The sequence shown here is derived from an EMBL/GenBank/DDBJ whole genome shotgun (WGS) entry which is preliminary data.</text>
</comment>
<organism evidence="1 2">
    <name type="scientific">Shiella aurantiaca</name>
    <dbReference type="NCBI Taxonomy" id="3058365"/>
    <lineage>
        <taxon>Bacteria</taxon>
        <taxon>Pseudomonadati</taxon>
        <taxon>Bacteroidota</taxon>
        <taxon>Cytophagia</taxon>
        <taxon>Cytophagales</taxon>
        <taxon>Shiellaceae</taxon>
        <taxon>Shiella</taxon>
    </lineage>
</organism>
<evidence type="ECO:0000313" key="2">
    <source>
        <dbReference type="Proteomes" id="UP001168552"/>
    </source>
</evidence>
<keyword evidence="2" id="KW-1185">Reference proteome</keyword>